<reference evidence="2 3" key="1">
    <citation type="submission" date="2023-01" db="EMBL/GenBank/DDBJ databases">
        <authorList>
            <person name="Kreplak J."/>
        </authorList>
    </citation>
    <scope>NUCLEOTIDE SEQUENCE [LARGE SCALE GENOMIC DNA]</scope>
</reference>
<evidence type="ECO:0000256" key="1">
    <source>
        <dbReference type="SAM" id="Phobius"/>
    </source>
</evidence>
<keyword evidence="3" id="KW-1185">Reference proteome</keyword>
<keyword evidence="1" id="KW-0472">Membrane</keyword>
<keyword evidence="1" id="KW-0812">Transmembrane</keyword>
<name>A0AAV0ZPN3_VICFA</name>
<keyword evidence="1" id="KW-1133">Transmembrane helix</keyword>
<feature type="transmembrane region" description="Helical" evidence="1">
    <location>
        <begin position="71"/>
        <end position="94"/>
    </location>
</feature>
<organism evidence="2 3">
    <name type="scientific">Vicia faba</name>
    <name type="common">Broad bean</name>
    <name type="synonym">Faba vulgaris</name>
    <dbReference type="NCBI Taxonomy" id="3906"/>
    <lineage>
        <taxon>Eukaryota</taxon>
        <taxon>Viridiplantae</taxon>
        <taxon>Streptophyta</taxon>
        <taxon>Embryophyta</taxon>
        <taxon>Tracheophyta</taxon>
        <taxon>Spermatophyta</taxon>
        <taxon>Magnoliopsida</taxon>
        <taxon>eudicotyledons</taxon>
        <taxon>Gunneridae</taxon>
        <taxon>Pentapetalae</taxon>
        <taxon>rosids</taxon>
        <taxon>fabids</taxon>
        <taxon>Fabales</taxon>
        <taxon>Fabaceae</taxon>
        <taxon>Papilionoideae</taxon>
        <taxon>50 kb inversion clade</taxon>
        <taxon>NPAAA clade</taxon>
        <taxon>Hologalegina</taxon>
        <taxon>IRL clade</taxon>
        <taxon>Fabeae</taxon>
        <taxon>Vicia</taxon>
    </lineage>
</organism>
<feature type="transmembrane region" description="Helical" evidence="1">
    <location>
        <begin position="39"/>
        <end position="64"/>
    </location>
</feature>
<accession>A0AAV0ZPN3</accession>
<dbReference type="Proteomes" id="UP001157006">
    <property type="component" value="Chromosome 2"/>
</dbReference>
<dbReference type="EMBL" id="OX451737">
    <property type="protein sequence ID" value="CAI8599659.1"/>
    <property type="molecule type" value="Genomic_DNA"/>
</dbReference>
<gene>
    <name evidence="2" type="ORF">VFH_II185480</name>
</gene>
<protein>
    <recommendedName>
        <fullName evidence="4">Transmembrane protein</fullName>
    </recommendedName>
</protein>
<sequence length="156" mass="16968">MNVEGVLRNFFHLALTQHKTDSQSSIFLSHTLSTQLSSFLLTIIFQASPTLSALFLSATAICFVSQRSRHLFCFSAQPPSVLFLSAAAICFVSQRSRRLFHSCLSAAAVCFVSQCRRPCSAPPYLRFSLAAGSTSVPSSVLPSPFPYGCFSGFITI</sequence>
<proteinExistence type="predicted"/>
<evidence type="ECO:0000313" key="2">
    <source>
        <dbReference type="EMBL" id="CAI8599659.1"/>
    </source>
</evidence>
<evidence type="ECO:0008006" key="4">
    <source>
        <dbReference type="Google" id="ProtNLM"/>
    </source>
</evidence>
<dbReference type="AlphaFoldDB" id="A0AAV0ZPN3"/>
<evidence type="ECO:0000313" key="3">
    <source>
        <dbReference type="Proteomes" id="UP001157006"/>
    </source>
</evidence>